<comment type="caution">
    <text evidence="8">The sequence shown here is derived from an EMBL/GenBank/DDBJ whole genome shotgun (WGS) entry which is preliminary data.</text>
</comment>
<accession>A0ABW1MU84</accession>
<evidence type="ECO:0000256" key="6">
    <source>
        <dbReference type="SAM" id="Phobius"/>
    </source>
</evidence>
<dbReference type="RefSeq" id="WP_051861610.1">
    <property type="nucleotide sequence ID" value="NZ_JBHSPX010000009.1"/>
</dbReference>
<feature type="transmembrane region" description="Helical" evidence="6">
    <location>
        <begin position="12"/>
        <end position="32"/>
    </location>
</feature>
<name>A0ABW1MU84_9ACTN</name>
<keyword evidence="3 6" id="KW-0812">Transmembrane</keyword>
<organism evidence="8 9">
    <name type="scientific">Streptomyces ochraceiscleroticus</name>
    <dbReference type="NCBI Taxonomy" id="47761"/>
    <lineage>
        <taxon>Bacteria</taxon>
        <taxon>Bacillati</taxon>
        <taxon>Actinomycetota</taxon>
        <taxon>Actinomycetes</taxon>
        <taxon>Kitasatosporales</taxon>
        <taxon>Streptomycetaceae</taxon>
        <taxon>Streptomyces</taxon>
    </lineage>
</organism>
<keyword evidence="4 6" id="KW-1133">Transmembrane helix</keyword>
<keyword evidence="5 6" id="KW-0472">Membrane</keyword>
<gene>
    <name evidence="8" type="ORF">ACFP4F_32095</name>
</gene>
<reference evidence="9" key="1">
    <citation type="journal article" date="2019" name="Int. J. Syst. Evol. Microbiol.">
        <title>The Global Catalogue of Microorganisms (GCM) 10K type strain sequencing project: providing services to taxonomists for standard genome sequencing and annotation.</title>
        <authorList>
            <consortium name="The Broad Institute Genomics Platform"/>
            <consortium name="The Broad Institute Genome Sequencing Center for Infectious Disease"/>
            <person name="Wu L."/>
            <person name="Ma J."/>
        </authorList>
    </citation>
    <scope>NUCLEOTIDE SEQUENCE [LARGE SCALE GENOMIC DNA]</scope>
    <source>
        <strain evidence="9">CGMCC 1.15180</strain>
    </source>
</reference>
<feature type="domain" description="Cardiolipin synthase N-terminal" evidence="7">
    <location>
        <begin position="28"/>
        <end position="73"/>
    </location>
</feature>
<dbReference type="InterPro" id="IPR027379">
    <property type="entry name" value="CLS_N"/>
</dbReference>
<evidence type="ECO:0000256" key="4">
    <source>
        <dbReference type="ARBA" id="ARBA00022989"/>
    </source>
</evidence>
<evidence type="ECO:0000256" key="2">
    <source>
        <dbReference type="ARBA" id="ARBA00022475"/>
    </source>
</evidence>
<sequence length="112" mass="12762">MSDSVSLAYDYPILGVFWTTFLLFLWVMWFMLLFHVIADIFRDDGLSGWAKAGWIVFVLVLPFLGVLIYVAARGRGMGRRKVAQAEAQRDAFDAYIRKTAASDPTHTTRPTR</sequence>
<evidence type="ECO:0000256" key="1">
    <source>
        <dbReference type="ARBA" id="ARBA00004651"/>
    </source>
</evidence>
<evidence type="ECO:0000259" key="7">
    <source>
        <dbReference type="Pfam" id="PF13396"/>
    </source>
</evidence>
<dbReference type="Pfam" id="PF13396">
    <property type="entry name" value="PLDc_N"/>
    <property type="match status" value="1"/>
</dbReference>
<evidence type="ECO:0000256" key="5">
    <source>
        <dbReference type="ARBA" id="ARBA00023136"/>
    </source>
</evidence>
<keyword evidence="9" id="KW-1185">Reference proteome</keyword>
<comment type="subcellular location">
    <subcellularLocation>
        <location evidence="1">Cell membrane</location>
        <topology evidence="1">Multi-pass membrane protein</topology>
    </subcellularLocation>
</comment>
<feature type="transmembrane region" description="Helical" evidence="6">
    <location>
        <begin position="52"/>
        <end position="72"/>
    </location>
</feature>
<dbReference type="Proteomes" id="UP001596139">
    <property type="component" value="Unassembled WGS sequence"/>
</dbReference>
<evidence type="ECO:0000256" key="3">
    <source>
        <dbReference type="ARBA" id="ARBA00022692"/>
    </source>
</evidence>
<keyword evidence="2" id="KW-1003">Cell membrane</keyword>
<proteinExistence type="predicted"/>
<evidence type="ECO:0000313" key="8">
    <source>
        <dbReference type="EMBL" id="MFC6067161.1"/>
    </source>
</evidence>
<evidence type="ECO:0000313" key="9">
    <source>
        <dbReference type="Proteomes" id="UP001596139"/>
    </source>
</evidence>
<dbReference type="EMBL" id="JBHSPX010000009">
    <property type="protein sequence ID" value="MFC6067161.1"/>
    <property type="molecule type" value="Genomic_DNA"/>
</dbReference>
<protein>
    <submittedName>
        <fullName evidence="8">PLDc N-terminal domain-containing protein</fullName>
    </submittedName>
</protein>